<dbReference type="AlphaFoldDB" id="A0A9P4S1P2"/>
<dbReference type="PANTHER" id="PTHR47843:SF2">
    <property type="entry name" value="BTB DOMAIN-CONTAINING PROTEIN"/>
    <property type="match status" value="1"/>
</dbReference>
<dbReference type="Gene3D" id="3.30.710.10">
    <property type="entry name" value="Potassium Channel Kv1.1, Chain A"/>
    <property type="match status" value="1"/>
</dbReference>
<name>A0A9P4S1P2_9PEZI</name>
<dbReference type="InterPro" id="IPR011333">
    <property type="entry name" value="SKP1/BTB/POZ_sf"/>
</dbReference>
<comment type="caution">
    <text evidence="1">The sequence shown here is derived from an EMBL/GenBank/DDBJ whole genome shotgun (WGS) entry which is preliminary data.</text>
</comment>
<dbReference type="Proteomes" id="UP000799429">
    <property type="component" value="Unassembled WGS sequence"/>
</dbReference>
<sequence length="143" mass="16593">MVQESDRFRNALNGNFNESETEKIDLSDEDLQPFGYFVDYLYRETWLLDTNTKHPSENLILTRLYLLGERLQASSFQAVALRKFGTTFRGSVVLDDQSICNLLEIACTELPQRVQENPLHAQIYCTRFTSSHLCRSSQRFVNC</sequence>
<dbReference type="OrthoDB" id="194443at2759"/>
<dbReference type="EMBL" id="MU006118">
    <property type="protein sequence ID" value="KAF2834514.1"/>
    <property type="molecule type" value="Genomic_DNA"/>
</dbReference>
<evidence type="ECO:0000313" key="1">
    <source>
        <dbReference type="EMBL" id="KAF2834514.1"/>
    </source>
</evidence>
<keyword evidence="2" id="KW-1185">Reference proteome</keyword>
<organism evidence="1 2">
    <name type="scientific">Patellaria atrata CBS 101060</name>
    <dbReference type="NCBI Taxonomy" id="1346257"/>
    <lineage>
        <taxon>Eukaryota</taxon>
        <taxon>Fungi</taxon>
        <taxon>Dikarya</taxon>
        <taxon>Ascomycota</taxon>
        <taxon>Pezizomycotina</taxon>
        <taxon>Dothideomycetes</taxon>
        <taxon>Dothideomycetes incertae sedis</taxon>
        <taxon>Patellariales</taxon>
        <taxon>Patellariaceae</taxon>
        <taxon>Patellaria</taxon>
    </lineage>
</organism>
<dbReference type="CDD" id="cd18186">
    <property type="entry name" value="BTB_POZ_ZBTB_KLHL-like"/>
    <property type="match status" value="1"/>
</dbReference>
<dbReference type="SUPFAM" id="SSF54695">
    <property type="entry name" value="POZ domain"/>
    <property type="match status" value="1"/>
</dbReference>
<evidence type="ECO:0000313" key="2">
    <source>
        <dbReference type="Proteomes" id="UP000799429"/>
    </source>
</evidence>
<reference evidence="1" key="1">
    <citation type="journal article" date="2020" name="Stud. Mycol.">
        <title>101 Dothideomycetes genomes: a test case for predicting lifestyles and emergence of pathogens.</title>
        <authorList>
            <person name="Haridas S."/>
            <person name="Albert R."/>
            <person name="Binder M."/>
            <person name="Bloem J."/>
            <person name="Labutti K."/>
            <person name="Salamov A."/>
            <person name="Andreopoulos B."/>
            <person name="Baker S."/>
            <person name="Barry K."/>
            <person name="Bills G."/>
            <person name="Bluhm B."/>
            <person name="Cannon C."/>
            <person name="Castanera R."/>
            <person name="Culley D."/>
            <person name="Daum C."/>
            <person name="Ezra D."/>
            <person name="Gonzalez J."/>
            <person name="Henrissat B."/>
            <person name="Kuo A."/>
            <person name="Liang C."/>
            <person name="Lipzen A."/>
            <person name="Lutzoni F."/>
            <person name="Magnuson J."/>
            <person name="Mondo S."/>
            <person name="Nolan M."/>
            <person name="Ohm R."/>
            <person name="Pangilinan J."/>
            <person name="Park H.-J."/>
            <person name="Ramirez L."/>
            <person name="Alfaro M."/>
            <person name="Sun H."/>
            <person name="Tritt A."/>
            <person name="Yoshinaga Y."/>
            <person name="Zwiers L.-H."/>
            <person name="Turgeon B."/>
            <person name="Goodwin S."/>
            <person name="Spatafora J."/>
            <person name="Crous P."/>
            <person name="Grigoriev I."/>
        </authorList>
    </citation>
    <scope>NUCLEOTIDE SEQUENCE</scope>
    <source>
        <strain evidence="1">CBS 101060</strain>
    </source>
</reference>
<dbReference type="PANTHER" id="PTHR47843">
    <property type="entry name" value="BTB DOMAIN-CONTAINING PROTEIN-RELATED"/>
    <property type="match status" value="1"/>
</dbReference>
<proteinExistence type="predicted"/>
<protein>
    <recommendedName>
        <fullName evidence="3">BTB domain-containing protein</fullName>
    </recommendedName>
</protein>
<gene>
    <name evidence="1" type="ORF">M501DRAFT_590831</name>
</gene>
<evidence type="ECO:0008006" key="3">
    <source>
        <dbReference type="Google" id="ProtNLM"/>
    </source>
</evidence>
<accession>A0A9P4S1P2</accession>